<dbReference type="AlphaFoldDB" id="A0AAD7CC20"/>
<evidence type="ECO:0000313" key="2">
    <source>
        <dbReference type="Proteomes" id="UP001221142"/>
    </source>
</evidence>
<comment type="caution">
    <text evidence="1">The sequence shown here is derived from an EMBL/GenBank/DDBJ whole genome shotgun (WGS) entry which is preliminary data.</text>
</comment>
<proteinExistence type="predicted"/>
<accession>A0AAD7CC20</accession>
<evidence type="ECO:0000313" key="1">
    <source>
        <dbReference type="EMBL" id="KAJ7644485.1"/>
    </source>
</evidence>
<dbReference type="Proteomes" id="UP001221142">
    <property type="component" value="Unassembled WGS sequence"/>
</dbReference>
<keyword evidence="2" id="KW-1185">Reference proteome</keyword>
<protein>
    <submittedName>
        <fullName evidence="1">Uncharacterized protein</fullName>
    </submittedName>
</protein>
<organism evidence="1 2">
    <name type="scientific">Roridomyces roridus</name>
    <dbReference type="NCBI Taxonomy" id="1738132"/>
    <lineage>
        <taxon>Eukaryota</taxon>
        <taxon>Fungi</taxon>
        <taxon>Dikarya</taxon>
        <taxon>Basidiomycota</taxon>
        <taxon>Agaricomycotina</taxon>
        <taxon>Agaricomycetes</taxon>
        <taxon>Agaricomycetidae</taxon>
        <taxon>Agaricales</taxon>
        <taxon>Marasmiineae</taxon>
        <taxon>Mycenaceae</taxon>
        <taxon>Roridomyces</taxon>
    </lineage>
</organism>
<name>A0AAD7CC20_9AGAR</name>
<dbReference type="EMBL" id="JARKIF010000003">
    <property type="protein sequence ID" value="KAJ7644485.1"/>
    <property type="molecule type" value="Genomic_DNA"/>
</dbReference>
<reference evidence="1" key="1">
    <citation type="submission" date="2023-03" db="EMBL/GenBank/DDBJ databases">
        <title>Massive genome expansion in bonnet fungi (Mycena s.s.) driven by repeated elements and novel gene families across ecological guilds.</title>
        <authorList>
            <consortium name="Lawrence Berkeley National Laboratory"/>
            <person name="Harder C.B."/>
            <person name="Miyauchi S."/>
            <person name="Viragh M."/>
            <person name="Kuo A."/>
            <person name="Thoen E."/>
            <person name="Andreopoulos B."/>
            <person name="Lu D."/>
            <person name="Skrede I."/>
            <person name="Drula E."/>
            <person name="Henrissat B."/>
            <person name="Morin E."/>
            <person name="Kohler A."/>
            <person name="Barry K."/>
            <person name="LaButti K."/>
            <person name="Morin E."/>
            <person name="Salamov A."/>
            <person name="Lipzen A."/>
            <person name="Mereny Z."/>
            <person name="Hegedus B."/>
            <person name="Baldrian P."/>
            <person name="Stursova M."/>
            <person name="Weitz H."/>
            <person name="Taylor A."/>
            <person name="Grigoriev I.V."/>
            <person name="Nagy L.G."/>
            <person name="Martin F."/>
            <person name="Kauserud H."/>
        </authorList>
    </citation>
    <scope>NUCLEOTIDE SEQUENCE</scope>
    <source>
        <strain evidence="1">9284</strain>
    </source>
</reference>
<sequence length="55" mass="6142">MQLTNLELKADAAECLKFFAHTPNLEHCTVDCKGGHLPDLDAWTLVTLPRLLSIH</sequence>
<gene>
    <name evidence="1" type="ORF">FB45DRAFT_1053235</name>
</gene>